<gene>
    <name evidence="2" type="ORF">HZI73_05785</name>
</gene>
<sequence length="92" mass="10552">MKIIDVNGGEKMDKSNRAMLSKLTEICKENLGINDTLIMEKSLASYINNSIDFIKIVVAVETEYNIEFTDDELETDNFETVKDLIEFIQNKL</sequence>
<evidence type="ECO:0000313" key="3">
    <source>
        <dbReference type="Proteomes" id="UP000683246"/>
    </source>
</evidence>
<name>A0A8J8SFZ0_9FIRM</name>
<dbReference type="Gene3D" id="1.10.1200.10">
    <property type="entry name" value="ACP-like"/>
    <property type="match status" value="1"/>
</dbReference>
<dbReference type="AlphaFoldDB" id="A0A8J8SFZ0"/>
<accession>A0A8J8SFZ0</accession>
<evidence type="ECO:0000313" key="2">
    <source>
        <dbReference type="EMBL" id="QUI21837.1"/>
    </source>
</evidence>
<feature type="domain" description="Carrier" evidence="1">
    <location>
        <begin position="14"/>
        <end position="92"/>
    </location>
</feature>
<dbReference type="SUPFAM" id="SSF47336">
    <property type="entry name" value="ACP-like"/>
    <property type="match status" value="1"/>
</dbReference>
<dbReference type="RefSeq" id="WP_212697307.1">
    <property type="nucleotide sequence ID" value="NZ_CP058649.1"/>
</dbReference>
<proteinExistence type="predicted"/>
<dbReference type="Pfam" id="PF00550">
    <property type="entry name" value="PP-binding"/>
    <property type="match status" value="1"/>
</dbReference>
<dbReference type="KEGG" id="vpy:HZI73_05785"/>
<reference evidence="2" key="1">
    <citation type="submission" date="2020-07" db="EMBL/GenBank/DDBJ databases">
        <title>Vallitalea pronyensis genome.</title>
        <authorList>
            <person name="Postec A."/>
        </authorList>
    </citation>
    <scope>NUCLEOTIDE SEQUENCE</scope>
    <source>
        <strain evidence="2">FatNI3</strain>
    </source>
</reference>
<dbReference type="InterPro" id="IPR036736">
    <property type="entry name" value="ACP-like_sf"/>
</dbReference>
<protein>
    <submittedName>
        <fullName evidence="2">Acyl carrier protein</fullName>
    </submittedName>
</protein>
<dbReference type="InterPro" id="IPR009081">
    <property type="entry name" value="PP-bd_ACP"/>
</dbReference>
<evidence type="ECO:0000259" key="1">
    <source>
        <dbReference type="PROSITE" id="PS50075"/>
    </source>
</evidence>
<keyword evidence="3" id="KW-1185">Reference proteome</keyword>
<dbReference type="Proteomes" id="UP000683246">
    <property type="component" value="Chromosome"/>
</dbReference>
<organism evidence="2 3">
    <name type="scientific">Vallitalea pronyensis</name>
    <dbReference type="NCBI Taxonomy" id="1348613"/>
    <lineage>
        <taxon>Bacteria</taxon>
        <taxon>Bacillati</taxon>
        <taxon>Bacillota</taxon>
        <taxon>Clostridia</taxon>
        <taxon>Lachnospirales</taxon>
        <taxon>Vallitaleaceae</taxon>
        <taxon>Vallitalea</taxon>
    </lineage>
</organism>
<dbReference type="EMBL" id="CP058649">
    <property type="protein sequence ID" value="QUI21837.1"/>
    <property type="molecule type" value="Genomic_DNA"/>
</dbReference>
<dbReference type="PROSITE" id="PS50075">
    <property type="entry name" value="CARRIER"/>
    <property type="match status" value="1"/>
</dbReference>